<dbReference type="PROSITE" id="PS50006">
    <property type="entry name" value="FHA_DOMAIN"/>
    <property type="match status" value="1"/>
</dbReference>
<evidence type="ECO:0000313" key="3">
    <source>
        <dbReference type="EMBL" id="MFD1175219.1"/>
    </source>
</evidence>
<feature type="transmembrane region" description="Helical" evidence="1">
    <location>
        <begin position="314"/>
        <end position="334"/>
    </location>
</feature>
<dbReference type="InterPro" id="IPR008984">
    <property type="entry name" value="SMAD_FHA_dom_sf"/>
</dbReference>
<keyword evidence="1" id="KW-0812">Transmembrane</keyword>
<sequence>MPDLYADFVRNGGTYMILRAAGEELHSEHLNRVQRAMLASVSVPNLLRLDIREVDFEVSLHYDITGKRMLSHSLRSDKIGMPEFYSLLLQIVTMLDECKRYMLFPANFLLDEEHIFVEDMLSCGILYFTYVPLKEPMEDRPLSQSLLMLTTRLLTSVSRVEGEGIQHIVKFCGEEQFSLPELKRMLLQLLSAGPSIEDEYSSSRHVETGKKRSDMRLEQPAIEYGRSKPNMKSDTWGASSGAIVNEYLPSNQPISTNIDNWSEGGAKPEREHWPGVEDDTVQKVSIKPTYYILGALLIDALCWKYLYLDHPGSIMKYISLAITFLLAIAVYMLWSGRLHILGFGGSQGSSSMVNQEHEESTSIEHLGHSSINSFDGFDNLRYLGQEEKWGKEERSKTLSDPLDPPLVSRSYELRHIPEKEEIKESVEYQEQGLSISRSAPPQPATVLLQKALPSERPGQEREEGYFLDRYTAAGIGPERIPLKAGSFVIGRSEEIVQYVESTHGVSRAHVEIMNRREGCSLKDLGSRNGTLLNGEQMAPYKEYPIEQGDVFRLADVSFKIGKEPAQA</sequence>
<dbReference type="CDD" id="cd00060">
    <property type="entry name" value="FHA"/>
    <property type="match status" value="1"/>
</dbReference>
<accession>A0ABW3RRX1</accession>
<dbReference type="EMBL" id="JBHTLM010000001">
    <property type="protein sequence ID" value="MFD1175219.1"/>
    <property type="molecule type" value="Genomic_DNA"/>
</dbReference>
<feature type="transmembrane region" description="Helical" evidence="1">
    <location>
        <begin position="290"/>
        <end position="308"/>
    </location>
</feature>
<dbReference type="SMART" id="SM00240">
    <property type="entry name" value="FHA"/>
    <property type="match status" value="1"/>
</dbReference>
<keyword evidence="1" id="KW-1133">Transmembrane helix</keyword>
<dbReference type="Pfam" id="PF19909">
    <property type="entry name" value="DUF6382"/>
    <property type="match status" value="1"/>
</dbReference>
<feature type="domain" description="FHA" evidence="2">
    <location>
        <begin position="487"/>
        <end position="537"/>
    </location>
</feature>
<dbReference type="SUPFAM" id="SSF49879">
    <property type="entry name" value="SMAD/FHA domain"/>
    <property type="match status" value="1"/>
</dbReference>
<dbReference type="InterPro" id="IPR000253">
    <property type="entry name" value="FHA_dom"/>
</dbReference>
<dbReference type="RefSeq" id="WP_379316311.1">
    <property type="nucleotide sequence ID" value="NZ_JBHTLM010000001.1"/>
</dbReference>
<reference evidence="4" key="1">
    <citation type="journal article" date="2019" name="Int. J. Syst. Evol. Microbiol.">
        <title>The Global Catalogue of Microorganisms (GCM) 10K type strain sequencing project: providing services to taxonomists for standard genome sequencing and annotation.</title>
        <authorList>
            <consortium name="The Broad Institute Genomics Platform"/>
            <consortium name="The Broad Institute Genome Sequencing Center for Infectious Disease"/>
            <person name="Wu L."/>
            <person name="Ma J."/>
        </authorList>
    </citation>
    <scope>NUCLEOTIDE SEQUENCE [LARGE SCALE GENOMIC DNA]</scope>
    <source>
        <strain evidence="4">CCUG 59189</strain>
    </source>
</reference>
<name>A0ABW3RRX1_9BACL</name>
<gene>
    <name evidence="3" type="ORF">ACFQ3W_02710</name>
</gene>
<evidence type="ECO:0000256" key="1">
    <source>
        <dbReference type="SAM" id="Phobius"/>
    </source>
</evidence>
<dbReference type="Pfam" id="PF00498">
    <property type="entry name" value="FHA"/>
    <property type="match status" value="1"/>
</dbReference>
<proteinExistence type="predicted"/>
<protein>
    <submittedName>
        <fullName evidence="3">DUF6382 domain-containing protein</fullName>
    </submittedName>
</protein>
<evidence type="ECO:0000313" key="4">
    <source>
        <dbReference type="Proteomes" id="UP001597262"/>
    </source>
</evidence>
<organism evidence="3 4">
    <name type="scientific">Paenibacillus puldeungensis</name>
    <dbReference type="NCBI Taxonomy" id="696536"/>
    <lineage>
        <taxon>Bacteria</taxon>
        <taxon>Bacillati</taxon>
        <taxon>Bacillota</taxon>
        <taxon>Bacilli</taxon>
        <taxon>Bacillales</taxon>
        <taxon>Paenibacillaceae</taxon>
        <taxon>Paenibacillus</taxon>
    </lineage>
</organism>
<keyword evidence="1" id="KW-0472">Membrane</keyword>
<comment type="caution">
    <text evidence="3">The sequence shown here is derived from an EMBL/GenBank/DDBJ whole genome shotgun (WGS) entry which is preliminary data.</text>
</comment>
<keyword evidence="4" id="KW-1185">Reference proteome</keyword>
<dbReference type="Gene3D" id="2.60.200.20">
    <property type="match status" value="1"/>
</dbReference>
<dbReference type="InterPro" id="IPR045962">
    <property type="entry name" value="DUF6382"/>
</dbReference>
<evidence type="ECO:0000259" key="2">
    <source>
        <dbReference type="PROSITE" id="PS50006"/>
    </source>
</evidence>
<dbReference type="Proteomes" id="UP001597262">
    <property type="component" value="Unassembled WGS sequence"/>
</dbReference>